<feature type="signal peptide" evidence="2">
    <location>
        <begin position="1"/>
        <end position="24"/>
    </location>
</feature>
<dbReference type="AlphaFoldDB" id="A0A158J508"/>
<dbReference type="STRING" id="326474.AWB65_05976"/>
<keyword evidence="2" id="KW-0732">Signal</keyword>
<evidence type="ECO:0000313" key="3">
    <source>
        <dbReference type="EMBL" id="SAL63947.1"/>
    </source>
</evidence>
<dbReference type="OrthoDB" id="9130074at2"/>
<evidence type="ECO:0000313" key="4">
    <source>
        <dbReference type="Proteomes" id="UP000054977"/>
    </source>
</evidence>
<evidence type="ECO:0008006" key="5">
    <source>
        <dbReference type="Google" id="ProtNLM"/>
    </source>
</evidence>
<feature type="region of interest" description="Disordered" evidence="1">
    <location>
        <begin position="169"/>
        <end position="194"/>
    </location>
</feature>
<evidence type="ECO:0000256" key="2">
    <source>
        <dbReference type="SAM" id="SignalP"/>
    </source>
</evidence>
<protein>
    <recommendedName>
        <fullName evidence="5">Lipoprotein</fullName>
    </recommendedName>
</protein>
<dbReference type="EMBL" id="FCNW02000059">
    <property type="protein sequence ID" value="SAL63947.1"/>
    <property type="molecule type" value="Genomic_DNA"/>
</dbReference>
<organism evidence="3 4">
    <name type="scientific">Caballeronia humi</name>
    <dbReference type="NCBI Taxonomy" id="326474"/>
    <lineage>
        <taxon>Bacteria</taxon>
        <taxon>Pseudomonadati</taxon>
        <taxon>Pseudomonadota</taxon>
        <taxon>Betaproteobacteria</taxon>
        <taxon>Burkholderiales</taxon>
        <taxon>Burkholderiaceae</taxon>
        <taxon>Caballeronia</taxon>
    </lineage>
</organism>
<proteinExistence type="predicted"/>
<sequence>MKAPIKTAVILIAVASLWSGRGTADDPRTRHEGERRFLAVVDAHGRFVGPLTSGRTDFFNNTPPGVVLTVNGAIVFVPIHRASDADGHTLASHYVWGDVSYGYSFRTSDCSGPPFIRGEPTGNLRPAAIVRQGGEATLYIAPDSFSSDFAPLVRSVRFAEGPCASLTPVDREEGWTPESSFSLSEHFPEPLTVR</sequence>
<comment type="caution">
    <text evidence="3">The sequence shown here is derived from an EMBL/GenBank/DDBJ whole genome shotgun (WGS) entry which is preliminary data.</text>
</comment>
<reference evidence="3" key="1">
    <citation type="submission" date="2016-01" db="EMBL/GenBank/DDBJ databases">
        <authorList>
            <person name="Peeters C."/>
        </authorList>
    </citation>
    <scope>NUCLEOTIDE SEQUENCE [LARGE SCALE GENOMIC DNA]</scope>
    <source>
        <strain evidence="3">LMG 22934</strain>
    </source>
</reference>
<evidence type="ECO:0000256" key="1">
    <source>
        <dbReference type="SAM" id="MobiDB-lite"/>
    </source>
</evidence>
<gene>
    <name evidence="3" type="ORF">AWB65_05976</name>
</gene>
<feature type="chain" id="PRO_5011112874" description="Lipoprotein" evidence="2">
    <location>
        <begin position="25"/>
        <end position="194"/>
    </location>
</feature>
<dbReference type="RefSeq" id="WP_087670549.1">
    <property type="nucleotide sequence ID" value="NZ_FCNW02000059.1"/>
</dbReference>
<accession>A0A158J508</accession>
<keyword evidence="4" id="KW-1185">Reference proteome</keyword>
<dbReference type="Proteomes" id="UP000054977">
    <property type="component" value="Unassembled WGS sequence"/>
</dbReference>
<name>A0A158J508_9BURK</name>